<gene>
    <name evidence="1" type="ORF">HK097_011421</name>
</gene>
<accession>A0AAD5S6F2</accession>
<evidence type="ECO:0008006" key="3">
    <source>
        <dbReference type="Google" id="ProtNLM"/>
    </source>
</evidence>
<name>A0AAD5S6F2_9FUNG</name>
<dbReference type="AlphaFoldDB" id="A0AAD5S6F2"/>
<dbReference type="Proteomes" id="UP001212841">
    <property type="component" value="Unassembled WGS sequence"/>
</dbReference>
<organism evidence="1 2">
    <name type="scientific">Rhizophlyctis rosea</name>
    <dbReference type="NCBI Taxonomy" id="64517"/>
    <lineage>
        <taxon>Eukaryota</taxon>
        <taxon>Fungi</taxon>
        <taxon>Fungi incertae sedis</taxon>
        <taxon>Chytridiomycota</taxon>
        <taxon>Chytridiomycota incertae sedis</taxon>
        <taxon>Chytridiomycetes</taxon>
        <taxon>Rhizophlyctidales</taxon>
        <taxon>Rhizophlyctidaceae</taxon>
        <taxon>Rhizophlyctis</taxon>
    </lineage>
</organism>
<comment type="caution">
    <text evidence="1">The sequence shown here is derived from an EMBL/GenBank/DDBJ whole genome shotgun (WGS) entry which is preliminary data.</text>
</comment>
<sequence>MTIPDLNNDCWTQVTFYLAGTSIGELLKCGTLSRRFRYLVDTNPFWPSLGKRLSIGPPSPRARKYKTWKSLAMQKRGAFCERCFGTTARQKRKLYIFTEHQPVVVFVCKYCHSQYQPSETILFRRANRERLTQELEKLAIFEGRNIEDVLKEDTPNVSDTVVEWLKGGPNTNLAPQMALKFAELAERRAIVRQRFPEEEREYRVQIWVIIGRGDLDTIVQAVRERRDRRALAVQQFAEFETADPVSSWISSGNGDIEQIVQLLRTEGDRRTELKDKLAGVGLSLSEDVSICGAYIRKAVGNIDEIVNCVQEFEWFCRCTEFANYHWSRYDNASDRQKLRALALWVRGTIPKDAKSLDDFLQTDSPNVPPDCLHAKINNIIRILNKVAQMAAANKARSRY</sequence>
<protein>
    <recommendedName>
        <fullName evidence="3">F-box domain-containing protein</fullName>
    </recommendedName>
</protein>
<evidence type="ECO:0000313" key="1">
    <source>
        <dbReference type="EMBL" id="KAJ3047570.1"/>
    </source>
</evidence>
<dbReference type="EMBL" id="JADGJD010000938">
    <property type="protein sequence ID" value="KAJ3047570.1"/>
    <property type="molecule type" value="Genomic_DNA"/>
</dbReference>
<proteinExistence type="predicted"/>
<evidence type="ECO:0000313" key="2">
    <source>
        <dbReference type="Proteomes" id="UP001212841"/>
    </source>
</evidence>
<reference evidence="1" key="1">
    <citation type="submission" date="2020-05" db="EMBL/GenBank/DDBJ databases">
        <title>Phylogenomic resolution of chytrid fungi.</title>
        <authorList>
            <person name="Stajich J.E."/>
            <person name="Amses K."/>
            <person name="Simmons R."/>
            <person name="Seto K."/>
            <person name="Myers J."/>
            <person name="Bonds A."/>
            <person name="Quandt C.A."/>
            <person name="Barry K."/>
            <person name="Liu P."/>
            <person name="Grigoriev I."/>
            <person name="Longcore J.E."/>
            <person name="James T.Y."/>
        </authorList>
    </citation>
    <scope>NUCLEOTIDE SEQUENCE</scope>
    <source>
        <strain evidence="1">JEL0318</strain>
    </source>
</reference>
<keyword evidence="2" id="KW-1185">Reference proteome</keyword>